<sequence>MLKFISLLGTSKYVPCNYFIKNREELKINDCCYVQKAILDILRQENVIPDKIIIFTTDEAHVSNWENNKWNNKGDKNDVQEIEDELQKRPGLKGELEKYKELTGADFKSVRIPNGIREEDLWEIFRTIFDEIDENDEIIFDVTHSFRYLPMLVFIVINYARVVKKCKLKSIYYGAFEVLGTPETVAKIPLEERNAPIFDLTSFVDLFDWTMGIDRYLNTGDVSVVHELTDIQIKRVNKEKLKFISKSEQGVDPKTLFMDSRQLRALSESMKNFSDVVFTCRGLELTRVACELKEKLREVTESASRQHIIPLMPVLEMMKERFDKFSKDNDYINIIETARWCADNKMYQQGLTILEEGLISFGCEKLGYENLSDKIDLDKRRKIGSYAFVVSNDFGRKSDNKKEKIPLLNIKSDVITDLLILIDEISSIRNDINHAGWRKDPSEAGAFGEQLKNFISRAEKIISPENFSTESDKCINNDSVDKEKKMLLILSHKLVPKQEEEARQRFGISKFLPMPNELHNKWSNIPPELEDLRDYLNDILEWIDLNAQEGDYALIQGDYGATFIAVNHCLAKGIIPVYSTTHRIVREEKNEDKVISVREFEHVILRKYEN</sequence>
<dbReference type="RefSeq" id="WP_003514114.1">
    <property type="nucleotide sequence ID" value="NZ_CP013828.1"/>
</dbReference>
<dbReference type="NCBIfam" id="TIGR02221">
    <property type="entry name" value="cas_TM1812"/>
    <property type="match status" value="1"/>
</dbReference>
<dbReference type="InterPro" id="IPR013383">
    <property type="entry name" value="CRISPR-assoc_prot_DxTHG_CS"/>
</dbReference>
<dbReference type="Gene3D" id="3.40.50.10640">
    <property type="entry name" value="SSO1389-like"/>
    <property type="match status" value="1"/>
</dbReference>
<gene>
    <name evidence="1" type="ORF">M972_112831</name>
</gene>
<dbReference type="CDD" id="cd09732">
    <property type="entry name" value="Csx1_III-U"/>
    <property type="match status" value="1"/>
</dbReference>
<organism evidence="1 2">
    <name type="scientific">Acetivibrio thermocellus AD2</name>
    <dbReference type="NCBI Taxonomy" id="1138384"/>
    <lineage>
        <taxon>Bacteria</taxon>
        <taxon>Bacillati</taxon>
        <taxon>Bacillota</taxon>
        <taxon>Clostridia</taxon>
        <taxon>Eubacteriales</taxon>
        <taxon>Oscillospiraceae</taxon>
        <taxon>Acetivibrio</taxon>
    </lineage>
</organism>
<accession>A0AB36TJI9</accession>
<protein>
    <submittedName>
        <fullName evidence="1">CRISPR-associated Csx2 family protein</fullName>
    </submittedName>
</protein>
<name>A0AB36TJI9_ACETH</name>
<dbReference type="Proteomes" id="UP000223596">
    <property type="component" value="Unassembled WGS sequence"/>
</dbReference>
<dbReference type="GeneID" id="35806107"/>
<dbReference type="NCBIfam" id="NF040559">
    <property type="entry name" value="CAS_Csx20"/>
    <property type="match status" value="1"/>
</dbReference>
<reference evidence="1 2" key="1">
    <citation type="submission" date="2017-09" db="EMBL/GenBank/DDBJ databases">
        <title>Evaluation of Pacific Biosciences Sequencing Technology to Finishing C. thermocellum Genome Sequences.</title>
        <authorList>
            <person name="Brown S."/>
        </authorList>
    </citation>
    <scope>NUCLEOTIDE SEQUENCE [LARGE SCALE GENOMIC DNA]</scope>
    <source>
        <strain evidence="1 2">AD2</strain>
    </source>
</reference>
<dbReference type="EMBL" id="PDBW01000001">
    <property type="protein sequence ID" value="PFH04012.1"/>
    <property type="molecule type" value="Genomic_DNA"/>
</dbReference>
<dbReference type="NCBIfam" id="TIGR02549">
    <property type="entry name" value="CRISPR_DxTHG"/>
    <property type="match status" value="1"/>
</dbReference>
<dbReference type="InterPro" id="IPR011742">
    <property type="entry name" value="CRISPR-assoc_prot_TM1812"/>
</dbReference>
<dbReference type="AlphaFoldDB" id="A0AB36TJI9"/>
<dbReference type="InterPro" id="IPR049811">
    <property type="entry name" value="MJ1673-like_dom"/>
</dbReference>
<evidence type="ECO:0000313" key="2">
    <source>
        <dbReference type="Proteomes" id="UP000223596"/>
    </source>
</evidence>
<evidence type="ECO:0000313" key="1">
    <source>
        <dbReference type="EMBL" id="PFH04012.1"/>
    </source>
</evidence>
<dbReference type="SUPFAM" id="SSF160980">
    <property type="entry name" value="SSO1389-like"/>
    <property type="match status" value="1"/>
</dbReference>
<comment type="caution">
    <text evidence="1">The sequence shown here is derived from an EMBL/GenBank/DDBJ whole genome shotgun (WGS) entry which is preliminary data.</text>
</comment>
<proteinExistence type="predicted"/>